<evidence type="ECO:0000256" key="1">
    <source>
        <dbReference type="ARBA" id="ARBA00004141"/>
    </source>
</evidence>
<keyword evidence="2" id="KW-0813">Transport</keyword>
<protein>
    <submittedName>
        <fullName evidence="8">Cation diffusion facilitator family transporter</fullName>
    </submittedName>
</protein>
<evidence type="ECO:0000313" key="8">
    <source>
        <dbReference type="EMBL" id="NYJ34580.1"/>
    </source>
</evidence>
<dbReference type="GO" id="GO:0006829">
    <property type="term" value="P:zinc ion transport"/>
    <property type="evidence" value="ECO:0007669"/>
    <property type="project" value="InterPro"/>
</dbReference>
<dbReference type="InterPro" id="IPR036837">
    <property type="entry name" value="Cation_efflux_CTD_sf"/>
</dbReference>
<feature type="transmembrane region" description="Helical" evidence="6">
    <location>
        <begin position="162"/>
        <end position="187"/>
    </location>
</feature>
<comment type="subcellular location">
    <subcellularLocation>
        <location evidence="1">Membrane</location>
        <topology evidence="1">Multi-pass membrane protein</topology>
    </subcellularLocation>
</comment>
<dbReference type="InterPro" id="IPR002524">
    <property type="entry name" value="Cation_efflux"/>
</dbReference>
<dbReference type="GO" id="GO:0016020">
    <property type="term" value="C:membrane"/>
    <property type="evidence" value="ECO:0007669"/>
    <property type="project" value="UniProtKB-SubCell"/>
</dbReference>
<dbReference type="Pfam" id="PF01545">
    <property type="entry name" value="Cation_efflux"/>
    <property type="match status" value="1"/>
</dbReference>
<name>A0A7Z0EM05_9ACTN</name>
<dbReference type="RefSeq" id="WP_179823243.1">
    <property type="nucleotide sequence ID" value="NZ_JACCFS010000001.1"/>
</dbReference>
<feature type="transmembrane region" description="Helical" evidence="6">
    <location>
        <begin position="77"/>
        <end position="100"/>
    </location>
</feature>
<dbReference type="SUPFAM" id="SSF161111">
    <property type="entry name" value="Cation efflux protein transmembrane domain-like"/>
    <property type="match status" value="1"/>
</dbReference>
<feature type="transmembrane region" description="Helical" evidence="6">
    <location>
        <begin position="193"/>
        <end position="212"/>
    </location>
</feature>
<dbReference type="InterPro" id="IPR040177">
    <property type="entry name" value="SLC30A9"/>
</dbReference>
<dbReference type="Proteomes" id="UP000572051">
    <property type="component" value="Unassembled WGS sequence"/>
</dbReference>
<sequence length="316" mass="33716">MSVEGSTKAVVMALAANMGIAVTKFVAFGLTGSSAMLAEGIHSVADSGNQGLLLLGGKRARRGATPEHPFGYGRERYIYAFLVSIVLFSMGGLFALYEAWHKLSDPHPITEWQWVPVVVLVVAIGMESFAMRTAIKESNAVRGKASWVEFVRRSKSPELPVILLEDAGALVGLVFALFGVGLTLITGNGVWDGLGTAAIGVLLVVIAIVLAVEMKSLLIGESATREHVREIESAIGGVDDINGIIHMRTLHIGPEELLVAAKIAVDAEDDAQRIARAIDTAEERVRAAVPIARMIYLEPDLLREERSEPSAAADPA</sequence>
<evidence type="ECO:0000256" key="5">
    <source>
        <dbReference type="ARBA" id="ARBA00023136"/>
    </source>
</evidence>
<dbReference type="PANTHER" id="PTHR13414">
    <property type="entry name" value="HUEL-CATION TRANSPORTER"/>
    <property type="match status" value="1"/>
</dbReference>
<evidence type="ECO:0000256" key="4">
    <source>
        <dbReference type="ARBA" id="ARBA00022989"/>
    </source>
</evidence>
<keyword evidence="5 6" id="KW-0472">Membrane</keyword>
<dbReference type="NCBIfam" id="TIGR01297">
    <property type="entry name" value="CDF"/>
    <property type="match status" value="1"/>
</dbReference>
<feature type="domain" description="Cation efflux protein transmembrane" evidence="7">
    <location>
        <begin position="11"/>
        <end position="218"/>
    </location>
</feature>
<keyword evidence="9" id="KW-1185">Reference proteome</keyword>
<comment type="caution">
    <text evidence="8">The sequence shown here is derived from an EMBL/GenBank/DDBJ whole genome shotgun (WGS) entry which is preliminary data.</text>
</comment>
<dbReference type="InterPro" id="IPR027469">
    <property type="entry name" value="Cation_efflux_TMD_sf"/>
</dbReference>
<evidence type="ECO:0000256" key="2">
    <source>
        <dbReference type="ARBA" id="ARBA00022448"/>
    </source>
</evidence>
<feature type="transmembrane region" description="Helical" evidence="6">
    <location>
        <begin position="112"/>
        <end position="130"/>
    </location>
</feature>
<dbReference type="SUPFAM" id="SSF160240">
    <property type="entry name" value="Cation efflux protein cytoplasmic domain-like"/>
    <property type="match status" value="1"/>
</dbReference>
<evidence type="ECO:0000256" key="6">
    <source>
        <dbReference type="SAM" id="Phobius"/>
    </source>
</evidence>
<evidence type="ECO:0000259" key="7">
    <source>
        <dbReference type="Pfam" id="PF01545"/>
    </source>
</evidence>
<dbReference type="InterPro" id="IPR058533">
    <property type="entry name" value="Cation_efflux_TM"/>
</dbReference>
<dbReference type="Gene3D" id="1.20.1510.10">
    <property type="entry name" value="Cation efflux protein transmembrane domain"/>
    <property type="match status" value="1"/>
</dbReference>
<keyword evidence="4 6" id="KW-1133">Transmembrane helix</keyword>
<keyword evidence="3 6" id="KW-0812">Transmembrane</keyword>
<dbReference type="GO" id="GO:0008324">
    <property type="term" value="F:monoatomic cation transmembrane transporter activity"/>
    <property type="evidence" value="ECO:0007669"/>
    <property type="project" value="InterPro"/>
</dbReference>
<gene>
    <name evidence="8" type="ORF">HNR10_002461</name>
</gene>
<evidence type="ECO:0000256" key="3">
    <source>
        <dbReference type="ARBA" id="ARBA00022692"/>
    </source>
</evidence>
<accession>A0A7Z0EM05</accession>
<organism evidence="8 9">
    <name type="scientific">Nocardiopsis aegyptia</name>
    <dbReference type="NCBI Taxonomy" id="220378"/>
    <lineage>
        <taxon>Bacteria</taxon>
        <taxon>Bacillati</taxon>
        <taxon>Actinomycetota</taxon>
        <taxon>Actinomycetes</taxon>
        <taxon>Streptosporangiales</taxon>
        <taxon>Nocardiopsidaceae</taxon>
        <taxon>Nocardiopsis</taxon>
    </lineage>
</organism>
<dbReference type="AlphaFoldDB" id="A0A7Z0EM05"/>
<dbReference type="PANTHER" id="PTHR13414:SF9">
    <property type="entry name" value="PROTON-COUPLED ZINC ANTIPORTER SLC30A9, MITOCHONDRIAL"/>
    <property type="match status" value="1"/>
</dbReference>
<reference evidence="8 9" key="1">
    <citation type="submission" date="2020-07" db="EMBL/GenBank/DDBJ databases">
        <title>Sequencing the genomes of 1000 actinobacteria strains.</title>
        <authorList>
            <person name="Klenk H.-P."/>
        </authorList>
    </citation>
    <scope>NUCLEOTIDE SEQUENCE [LARGE SCALE GENOMIC DNA]</scope>
    <source>
        <strain evidence="8 9">DSM 44442</strain>
    </source>
</reference>
<dbReference type="EMBL" id="JACCFS010000001">
    <property type="protein sequence ID" value="NYJ34580.1"/>
    <property type="molecule type" value="Genomic_DNA"/>
</dbReference>
<proteinExistence type="predicted"/>
<evidence type="ECO:0000313" key="9">
    <source>
        <dbReference type="Proteomes" id="UP000572051"/>
    </source>
</evidence>